<dbReference type="PANTHER" id="PTHR23150:SF19">
    <property type="entry name" value="FORMYLGLYCINE-GENERATING ENZYME"/>
    <property type="match status" value="1"/>
</dbReference>
<evidence type="ECO:0000259" key="1">
    <source>
        <dbReference type="Pfam" id="PF03781"/>
    </source>
</evidence>
<dbReference type="SUPFAM" id="SSF56436">
    <property type="entry name" value="C-type lectin-like"/>
    <property type="match status" value="1"/>
</dbReference>
<protein>
    <submittedName>
        <fullName evidence="2">Unannotated protein</fullName>
    </submittedName>
</protein>
<evidence type="ECO:0000313" key="4">
    <source>
        <dbReference type="EMBL" id="CAB5005237.1"/>
    </source>
</evidence>
<dbReference type="InterPro" id="IPR042095">
    <property type="entry name" value="SUMF_sf"/>
</dbReference>
<dbReference type="Pfam" id="PF03781">
    <property type="entry name" value="FGE-sulfatase"/>
    <property type="match status" value="1"/>
</dbReference>
<accession>A0A6J6VE75</accession>
<proteinExistence type="predicted"/>
<dbReference type="AlphaFoldDB" id="A0A6J6VE75"/>
<dbReference type="EMBL" id="CAFABA010000131">
    <property type="protein sequence ID" value="CAB4835548.1"/>
    <property type="molecule type" value="Genomic_DNA"/>
</dbReference>
<dbReference type="EMBL" id="CAFBOS010000126">
    <property type="protein sequence ID" value="CAB5005237.1"/>
    <property type="molecule type" value="Genomic_DNA"/>
</dbReference>
<name>A0A6J6VE75_9ZZZZ</name>
<dbReference type="InterPro" id="IPR016187">
    <property type="entry name" value="CTDL_fold"/>
</dbReference>
<sequence>MVRIEGGLFTMGSDDFYPEESPSHPVTVRPFWIDTHPVTNDQFRSFVAATGHVTTAEHAPRAEDYPGALPELLVPGSAVFVPTDGPVDLRNAGQWWTYSPGADWRHPTGAGSSIDGKDDHPVVHLTYDDAQAFATWAVKALPTEAQWEYAARGGLDAQPWAWGASQHVDGTVPANVWRGEFPWRSDATPGWGTTPVGSYTPNGYGLYDMCGQVWEWTTDWWQPGHEPKGSCCAPKVDPTGPVDARFDPHAPAIAQRVLKGGSYLCADSYCMRYRPSARIAESVDTSTCHVGFRCVRVS</sequence>
<feature type="domain" description="Sulfatase-modifying factor enzyme-like" evidence="1">
    <location>
        <begin position="1"/>
        <end position="296"/>
    </location>
</feature>
<dbReference type="Gene3D" id="3.90.1580.10">
    <property type="entry name" value="paralog of FGE (formylglycine-generating enzyme)"/>
    <property type="match status" value="1"/>
</dbReference>
<dbReference type="InterPro" id="IPR051043">
    <property type="entry name" value="Sulfatase_Mod_Factor_Kinase"/>
</dbReference>
<dbReference type="EMBL" id="CAEZYR010000179">
    <property type="protein sequence ID" value="CAB4770490.1"/>
    <property type="molecule type" value="Genomic_DNA"/>
</dbReference>
<gene>
    <name evidence="2" type="ORF">UFOPK2754_03067</name>
    <name evidence="3" type="ORF">UFOPK3139_02506</name>
    <name evidence="4" type="ORF">UFOPK3967_01921</name>
</gene>
<organism evidence="2">
    <name type="scientific">freshwater metagenome</name>
    <dbReference type="NCBI Taxonomy" id="449393"/>
    <lineage>
        <taxon>unclassified sequences</taxon>
        <taxon>metagenomes</taxon>
        <taxon>ecological metagenomes</taxon>
    </lineage>
</organism>
<dbReference type="PANTHER" id="PTHR23150">
    <property type="entry name" value="SULFATASE MODIFYING FACTOR 1, 2"/>
    <property type="match status" value="1"/>
</dbReference>
<dbReference type="GO" id="GO:0120147">
    <property type="term" value="F:formylglycine-generating oxidase activity"/>
    <property type="evidence" value="ECO:0007669"/>
    <property type="project" value="TreeGrafter"/>
</dbReference>
<evidence type="ECO:0000313" key="2">
    <source>
        <dbReference type="EMBL" id="CAB4770490.1"/>
    </source>
</evidence>
<evidence type="ECO:0000313" key="3">
    <source>
        <dbReference type="EMBL" id="CAB4835548.1"/>
    </source>
</evidence>
<reference evidence="2" key="1">
    <citation type="submission" date="2020-05" db="EMBL/GenBank/DDBJ databases">
        <authorList>
            <person name="Chiriac C."/>
            <person name="Salcher M."/>
            <person name="Ghai R."/>
            <person name="Kavagutti S V."/>
        </authorList>
    </citation>
    <scope>NUCLEOTIDE SEQUENCE</scope>
</reference>
<dbReference type="InterPro" id="IPR005532">
    <property type="entry name" value="SUMF_dom"/>
</dbReference>